<name>A0A8T0EDC7_ARGBR</name>
<feature type="domain" description="Reverse transcriptase/retrotransposon-derived protein RNase H-like" evidence="2">
    <location>
        <begin position="346"/>
        <end position="390"/>
    </location>
</feature>
<evidence type="ECO:0000256" key="1">
    <source>
        <dbReference type="ARBA" id="ARBA00012493"/>
    </source>
</evidence>
<proteinExistence type="predicted"/>
<comment type="caution">
    <text evidence="4">The sequence shown here is derived from an EMBL/GenBank/DDBJ whole genome shotgun (WGS) entry which is preliminary data.</text>
</comment>
<dbReference type="Gene3D" id="3.30.70.270">
    <property type="match status" value="1"/>
</dbReference>
<reference evidence="4" key="2">
    <citation type="submission" date="2020-06" db="EMBL/GenBank/DDBJ databases">
        <authorList>
            <person name="Sheffer M."/>
        </authorList>
    </citation>
    <scope>NUCLEOTIDE SEQUENCE</scope>
</reference>
<reference evidence="4" key="1">
    <citation type="journal article" date="2020" name="bioRxiv">
        <title>Chromosome-level reference genome of the European wasp spider Argiope bruennichi: a resource for studies on range expansion and evolutionary adaptation.</title>
        <authorList>
            <person name="Sheffer M.M."/>
            <person name="Hoppe A."/>
            <person name="Krehenwinkel H."/>
            <person name="Uhl G."/>
            <person name="Kuss A.W."/>
            <person name="Jensen L."/>
            <person name="Jensen C."/>
            <person name="Gillespie R.G."/>
            <person name="Hoff K.J."/>
            <person name="Prost S."/>
        </authorList>
    </citation>
    <scope>NUCLEOTIDE SEQUENCE</scope>
</reference>
<protein>
    <recommendedName>
        <fullName evidence="1">RNA-directed DNA polymerase</fullName>
        <ecNumber evidence="1">2.7.7.49</ecNumber>
    </recommendedName>
</protein>
<feature type="domain" description="Integrase p58-like C-terminal" evidence="3">
    <location>
        <begin position="44"/>
        <end position="78"/>
    </location>
</feature>
<evidence type="ECO:0000259" key="2">
    <source>
        <dbReference type="Pfam" id="PF17919"/>
    </source>
</evidence>
<dbReference type="EC" id="2.7.7.49" evidence="1"/>
<accession>A0A8T0EDC7</accession>
<dbReference type="InterPro" id="IPR041577">
    <property type="entry name" value="RT_RNaseH_2"/>
</dbReference>
<dbReference type="InterPro" id="IPR043502">
    <property type="entry name" value="DNA/RNA_pol_sf"/>
</dbReference>
<dbReference type="PANTHER" id="PTHR33064">
    <property type="entry name" value="POL PROTEIN"/>
    <property type="match status" value="1"/>
</dbReference>
<dbReference type="FunFam" id="3.30.70.270:FF:000020">
    <property type="entry name" value="Transposon Tf2-6 polyprotein-like Protein"/>
    <property type="match status" value="1"/>
</dbReference>
<dbReference type="Gene3D" id="3.10.10.10">
    <property type="entry name" value="HIV Type 1 Reverse Transcriptase, subunit A, domain 1"/>
    <property type="match status" value="1"/>
</dbReference>
<evidence type="ECO:0000259" key="3">
    <source>
        <dbReference type="Pfam" id="PF22938"/>
    </source>
</evidence>
<dbReference type="Proteomes" id="UP000807504">
    <property type="component" value="Unassembled WGS sequence"/>
</dbReference>
<dbReference type="Pfam" id="PF17919">
    <property type="entry name" value="RT_RNaseH_2"/>
    <property type="match status" value="1"/>
</dbReference>
<evidence type="ECO:0000313" key="5">
    <source>
        <dbReference type="Proteomes" id="UP000807504"/>
    </source>
</evidence>
<dbReference type="Pfam" id="PF22938">
    <property type="entry name" value="Integrase_p58_C"/>
    <property type="match status" value="1"/>
</dbReference>
<organism evidence="4 5">
    <name type="scientific">Argiope bruennichi</name>
    <name type="common">Wasp spider</name>
    <name type="synonym">Aranea bruennichi</name>
    <dbReference type="NCBI Taxonomy" id="94029"/>
    <lineage>
        <taxon>Eukaryota</taxon>
        <taxon>Metazoa</taxon>
        <taxon>Ecdysozoa</taxon>
        <taxon>Arthropoda</taxon>
        <taxon>Chelicerata</taxon>
        <taxon>Arachnida</taxon>
        <taxon>Araneae</taxon>
        <taxon>Araneomorphae</taxon>
        <taxon>Entelegynae</taxon>
        <taxon>Araneoidea</taxon>
        <taxon>Araneidae</taxon>
        <taxon>Argiope</taxon>
    </lineage>
</organism>
<dbReference type="SUPFAM" id="SSF56672">
    <property type="entry name" value="DNA/RNA polymerases"/>
    <property type="match status" value="1"/>
</dbReference>
<dbReference type="PANTHER" id="PTHR33064:SF29">
    <property type="entry name" value="PEPTIDASE A2 DOMAIN-CONTAINING PROTEIN-RELATED"/>
    <property type="match status" value="1"/>
</dbReference>
<dbReference type="InterPro" id="IPR043128">
    <property type="entry name" value="Rev_trsase/Diguanyl_cyclase"/>
</dbReference>
<dbReference type="InterPro" id="IPR054465">
    <property type="entry name" value="Integrase_p58-like_C"/>
</dbReference>
<gene>
    <name evidence="4" type="ORF">HNY73_021262</name>
</gene>
<dbReference type="EMBL" id="JABXBU010002230">
    <property type="protein sequence ID" value="KAF8768441.1"/>
    <property type="molecule type" value="Genomic_DNA"/>
</dbReference>
<sequence length="515" mass="58400">MLETRDKRKLWYDKNAVHRQYKSGDQVLVLAASMPNKLSVQWIGPGEIQSQLSETNYIVKMTGKEAKPQIFHVNLLKPYHKRLAEVNLVFHEEKVNVETENDLEIAYPTGDVNAYDFEEISRSSNLEERLTTEQIGELKELLHKHKTVFSNKPGKTHLVEHDIELISNQPVRSKPYRTSQRQAEILKSEIKQMLDLKIIEMGQSDYTSPMLLVEAPGKAPRPCIDYRKLNSTIAIYSETWEEHLKHVDEVLKRIGAANLTVKPSKCQLAQSRTKYLGHMVGDGVRTPAEAKIKAVIDFPTPKTKTQIRAFLGLAGYYAHYVEKFSVIAAPLTNALKGRMTKEQIRWTPECEQAFQELKMSLTKKPVLHAPDYTKKFIVQTDASDVGMGVMAFNFVSGRFHIRTPILRIICCECGAKSDIEGPPASIKWAREEGGRSIIILMPIYVLHIRPLLRVTKSHTKQNQVLEENSHVGHPGIVKMKALQKATAPLARFDASIANFVQNCSALYRNEEQPQG</sequence>
<dbReference type="InterPro" id="IPR051320">
    <property type="entry name" value="Viral_Replic_Matur_Polypro"/>
</dbReference>
<dbReference type="AlphaFoldDB" id="A0A8T0EDC7"/>
<evidence type="ECO:0000313" key="4">
    <source>
        <dbReference type="EMBL" id="KAF8768441.1"/>
    </source>
</evidence>
<keyword evidence="5" id="KW-1185">Reference proteome</keyword>
<dbReference type="GO" id="GO:0003964">
    <property type="term" value="F:RNA-directed DNA polymerase activity"/>
    <property type="evidence" value="ECO:0007669"/>
    <property type="project" value="UniProtKB-EC"/>
</dbReference>